<dbReference type="Proteomes" id="UP000236318">
    <property type="component" value="Unassembled WGS sequence"/>
</dbReference>
<gene>
    <name evidence="1" type="ORF">MAAFP003_2403</name>
</gene>
<reference evidence="1" key="1">
    <citation type="submission" date="2018-01" db="EMBL/GenBank/DDBJ databases">
        <authorList>
            <consortium name="Urmite Genomes"/>
        </authorList>
    </citation>
    <scope>NUCLEOTIDE SEQUENCE [LARGE SCALE GENOMIC DNA]</scope>
    <source>
        <strain evidence="1">AFP003</strain>
    </source>
</reference>
<evidence type="ECO:0000313" key="1">
    <source>
        <dbReference type="EMBL" id="SOX53728.1"/>
    </source>
</evidence>
<organism evidence="1 2">
    <name type="scientific">Mycobacterium ahvazicum</name>
    <dbReference type="NCBI Taxonomy" id="1964395"/>
    <lineage>
        <taxon>Bacteria</taxon>
        <taxon>Bacillati</taxon>
        <taxon>Actinomycetota</taxon>
        <taxon>Actinomycetes</taxon>
        <taxon>Mycobacteriales</taxon>
        <taxon>Mycobacteriaceae</taxon>
        <taxon>Mycobacterium</taxon>
        <taxon>Mycobacterium simiae complex</taxon>
    </lineage>
</organism>
<protein>
    <submittedName>
        <fullName evidence="1">MgtC/SapB family protein</fullName>
    </submittedName>
</protein>
<dbReference type="EMBL" id="FXEG02000002">
    <property type="protein sequence ID" value="SOX53728.1"/>
    <property type="molecule type" value="Genomic_DNA"/>
</dbReference>
<proteinExistence type="predicted"/>
<keyword evidence="2" id="KW-1185">Reference proteome</keyword>
<accession>A0A2K4YAB5</accession>
<evidence type="ECO:0000313" key="2">
    <source>
        <dbReference type="Proteomes" id="UP000236318"/>
    </source>
</evidence>
<name>A0A2K4YAB5_9MYCO</name>
<dbReference type="AlphaFoldDB" id="A0A2K4YAB5"/>
<comment type="caution">
    <text evidence="1">The sequence shown here is derived from an EMBL/GenBank/DDBJ whole genome shotgun (WGS) entry which is preliminary data.</text>
</comment>
<sequence>MTLSGAQMGMAPSSFAEIDGVLAVLRAEDEVD</sequence>